<keyword evidence="2" id="KW-1133">Transmembrane helix</keyword>
<dbReference type="Proteomes" id="UP000707451">
    <property type="component" value="Unassembled WGS sequence"/>
</dbReference>
<sequence length="87" mass="9627">MSKGALSRARSTSGDSTDEDGGSHGYHDNEMMRTEGRDNLNNKRKQRKYAKITSTRRAVLTMGLTLISVVAVMGLVGCQASRLLRRR</sequence>
<evidence type="ECO:0000256" key="1">
    <source>
        <dbReference type="SAM" id="MobiDB-lite"/>
    </source>
</evidence>
<keyword evidence="2" id="KW-0472">Membrane</keyword>
<feature type="compositionally biased region" description="Basic and acidic residues" evidence="1">
    <location>
        <begin position="21"/>
        <end position="41"/>
    </location>
</feature>
<name>A0A9P7XMP5_9FUNG</name>
<dbReference type="OrthoDB" id="2372970at2759"/>
<accession>A0A9P7XMP5</accession>
<evidence type="ECO:0000256" key="2">
    <source>
        <dbReference type="SAM" id="Phobius"/>
    </source>
</evidence>
<organism evidence="3 4">
    <name type="scientific">Linnemannia hyalina</name>
    <dbReference type="NCBI Taxonomy" id="64524"/>
    <lineage>
        <taxon>Eukaryota</taxon>
        <taxon>Fungi</taxon>
        <taxon>Fungi incertae sedis</taxon>
        <taxon>Mucoromycota</taxon>
        <taxon>Mortierellomycotina</taxon>
        <taxon>Mortierellomycetes</taxon>
        <taxon>Mortierellales</taxon>
        <taxon>Mortierellaceae</taxon>
        <taxon>Linnemannia</taxon>
    </lineage>
</organism>
<gene>
    <name evidence="3" type="ORF">KI688_003833</name>
</gene>
<comment type="caution">
    <text evidence="3">The sequence shown here is derived from an EMBL/GenBank/DDBJ whole genome shotgun (WGS) entry which is preliminary data.</text>
</comment>
<reference evidence="3" key="1">
    <citation type="submission" date="2021-06" db="EMBL/GenBank/DDBJ databases">
        <title>Genome Sequence of Mortierella hyaline Strain SCG-10, a Cold-Adapted, Nitrate-Reducing Fungus Isolated from Soil in Minnesota, USA.</title>
        <authorList>
            <person name="Aldossari N."/>
        </authorList>
    </citation>
    <scope>NUCLEOTIDE SEQUENCE</scope>
    <source>
        <strain evidence="3">SCG-10</strain>
    </source>
</reference>
<evidence type="ECO:0000313" key="4">
    <source>
        <dbReference type="Proteomes" id="UP000707451"/>
    </source>
</evidence>
<protein>
    <submittedName>
        <fullName evidence="3">Uncharacterized protein</fullName>
    </submittedName>
</protein>
<dbReference type="EMBL" id="JAHRHY010000015">
    <property type="protein sequence ID" value="KAG9063722.1"/>
    <property type="molecule type" value="Genomic_DNA"/>
</dbReference>
<evidence type="ECO:0000313" key="3">
    <source>
        <dbReference type="EMBL" id="KAG9063722.1"/>
    </source>
</evidence>
<keyword evidence="2" id="KW-0812">Transmembrane</keyword>
<keyword evidence="4" id="KW-1185">Reference proteome</keyword>
<proteinExistence type="predicted"/>
<feature type="transmembrane region" description="Helical" evidence="2">
    <location>
        <begin position="58"/>
        <end position="78"/>
    </location>
</feature>
<feature type="region of interest" description="Disordered" evidence="1">
    <location>
        <begin position="1"/>
        <end position="49"/>
    </location>
</feature>
<dbReference type="AlphaFoldDB" id="A0A9P7XMP5"/>